<proteinExistence type="predicted"/>
<dbReference type="InterPro" id="IPR036513">
    <property type="entry name" value="STAS_dom_sf"/>
</dbReference>
<dbReference type="SUPFAM" id="SSF52091">
    <property type="entry name" value="SpoIIaa-like"/>
    <property type="match status" value="1"/>
</dbReference>
<feature type="domain" description="STAS" evidence="1">
    <location>
        <begin position="15"/>
        <end position="104"/>
    </location>
</feature>
<dbReference type="Proteomes" id="UP000641025">
    <property type="component" value="Unassembled WGS sequence"/>
</dbReference>
<dbReference type="Pfam" id="PF01740">
    <property type="entry name" value="STAS"/>
    <property type="match status" value="1"/>
</dbReference>
<keyword evidence="3" id="KW-1185">Reference proteome</keyword>
<evidence type="ECO:0000259" key="1">
    <source>
        <dbReference type="PROSITE" id="PS50801"/>
    </source>
</evidence>
<gene>
    <name evidence="2" type="ORF">JFN90_12715</name>
</gene>
<sequence length="104" mass="11449">MGKKVFVNNKNITPNGPITIERAKELHQFFAERLDGLPEQPLQETIDLSRVDDIDACGCQLLALFLESMKTRGATPILAAAPAALRERIDALGFHDLLALQPEP</sequence>
<dbReference type="PROSITE" id="PS50801">
    <property type="entry name" value="STAS"/>
    <property type="match status" value="1"/>
</dbReference>
<evidence type="ECO:0000313" key="2">
    <source>
        <dbReference type="EMBL" id="MBJ6800991.1"/>
    </source>
</evidence>
<comment type="caution">
    <text evidence="2">The sequence shown here is derived from an EMBL/GenBank/DDBJ whole genome shotgun (WGS) entry which is preliminary data.</text>
</comment>
<accession>A0ABS0YST4</accession>
<reference evidence="2 3" key="1">
    <citation type="submission" date="2020-12" db="EMBL/GenBank/DDBJ databases">
        <title>Geomonas sp. Red259, isolated from paddy soil.</title>
        <authorList>
            <person name="Xu Z."/>
            <person name="Zhang Z."/>
            <person name="Masuda Y."/>
            <person name="Itoh H."/>
            <person name="Senoo K."/>
        </authorList>
    </citation>
    <scope>NUCLEOTIDE SEQUENCE [LARGE SCALE GENOMIC DNA]</scope>
    <source>
        <strain evidence="2 3">Red259</strain>
    </source>
</reference>
<organism evidence="2 3">
    <name type="scientific">Geomonas propionica</name>
    <dbReference type="NCBI Taxonomy" id="2798582"/>
    <lineage>
        <taxon>Bacteria</taxon>
        <taxon>Pseudomonadati</taxon>
        <taxon>Thermodesulfobacteriota</taxon>
        <taxon>Desulfuromonadia</taxon>
        <taxon>Geobacterales</taxon>
        <taxon>Geobacteraceae</taxon>
        <taxon>Geomonas</taxon>
    </lineage>
</organism>
<evidence type="ECO:0000313" key="3">
    <source>
        <dbReference type="Proteomes" id="UP000641025"/>
    </source>
</evidence>
<protein>
    <submittedName>
        <fullName evidence="2">Anti-sigma factor antagonist</fullName>
    </submittedName>
</protein>
<dbReference type="InterPro" id="IPR002645">
    <property type="entry name" value="STAS_dom"/>
</dbReference>
<dbReference type="RefSeq" id="WP_199395492.1">
    <property type="nucleotide sequence ID" value="NZ_JAEMHK010000009.1"/>
</dbReference>
<name>A0ABS0YST4_9BACT</name>
<dbReference type="Gene3D" id="3.30.750.24">
    <property type="entry name" value="STAS domain"/>
    <property type="match status" value="1"/>
</dbReference>
<dbReference type="EMBL" id="JAEMHK010000009">
    <property type="protein sequence ID" value="MBJ6800991.1"/>
    <property type="molecule type" value="Genomic_DNA"/>
</dbReference>